<dbReference type="Proteomes" id="UP000046393">
    <property type="component" value="Unplaced"/>
</dbReference>
<protein>
    <submittedName>
        <fullName evidence="4">BZIP domain-containing protein</fullName>
    </submittedName>
</protein>
<feature type="region of interest" description="Disordered" evidence="2">
    <location>
        <begin position="40"/>
        <end position="74"/>
    </location>
</feature>
<dbReference type="WBParaSite" id="SMUV_0000902101-mRNA-1">
    <property type="protein sequence ID" value="SMUV_0000902101-mRNA-1"/>
    <property type="gene ID" value="SMUV_0000902101"/>
</dbReference>
<accession>A0A0N5AVU3</accession>
<sequence>MKHKELAKSECDIENEKKRLKERNDQLRLRIENARRLKSQTFRSESTSTISSTVDDENASCPSSPHYLEYSPSTKQSPVYSYDLYNDGLLPLAPLLHPRPSVYPFFDVKTPPCINNYVLFPIEIGLRN</sequence>
<keyword evidence="3" id="KW-1185">Reference proteome</keyword>
<reference evidence="4" key="1">
    <citation type="submission" date="2017-02" db="UniProtKB">
        <authorList>
            <consortium name="WormBaseParasite"/>
        </authorList>
    </citation>
    <scope>IDENTIFICATION</scope>
</reference>
<name>A0A0N5AVU3_9BILA</name>
<evidence type="ECO:0000256" key="2">
    <source>
        <dbReference type="SAM" id="MobiDB-lite"/>
    </source>
</evidence>
<proteinExistence type="predicted"/>
<feature type="compositionally biased region" description="Polar residues" evidence="2">
    <location>
        <begin position="40"/>
        <end position="53"/>
    </location>
</feature>
<evidence type="ECO:0000313" key="3">
    <source>
        <dbReference type="Proteomes" id="UP000046393"/>
    </source>
</evidence>
<dbReference type="AlphaFoldDB" id="A0A0N5AVU3"/>
<evidence type="ECO:0000313" key="4">
    <source>
        <dbReference type="WBParaSite" id="SMUV_0000902101-mRNA-1"/>
    </source>
</evidence>
<organism evidence="3 4">
    <name type="scientific">Syphacia muris</name>
    <dbReference type="NCBI Taxonomy" id="451379"/>
    <lineage>
        <taxon>Eukaryota</taxon>
        <taxon>Metazoa</taxon>
        <taxon>Ecdysozoa</taxon>
        <taxon>Nematoda</taxon>
        <taxon>Chromadorea</taxon>
        <taxon>Rhabditida</taxon>
        <taxon>Spirurina</taxon>
        <taxon>Oxyuridomorpha</taxon>
        <taxon>Oxyuroidea</taxon>
        <taxon>Oxyuridae</taxon>
        <taxon>Syphacia</taxon>
    </lineage>
</organism>
<feature type="coiled-coil region" evidence="1">
    <location>
        <begin position="6"/>
        <end position="37"/>
    </location>
</feature>
<evidence type="ECO:0000256" key="1">
    <source>
        <dbReference type="SAM" id="Coils"/>
    </source>
</evidence>
<keyword evidence="1" id="KW-0175">Coiled coil</keyword>